<dbReference type="InterPro" id="IPR012976">
    <property type="entry name" value="NOSIC"/>
</dbReference>
<dbReference type="SMART" id="SM00931">
    <property type="entry name" value="NOSIC"/>
    <property type="match status" value="1"/>
</dbReference>
<dbReference type="InterPro" id="IPR012974">
    <property type="entry name" value="NOP58/56_N"/>
</dbReference>
<feature type="compositionally biased region" description="Basic and acidic residues" evidence="9">
    <location>
        <begin position="511"/>
        <end position="537"/>
    </location>
</feature>
<evidence type="ECO:0000313" key="12">
    <source>
        <dbReference type="Proteomes" id="UP000736335"/>
    </source>
</evidence>
<dbReference type="GO" id="GO:0030515">
    <property type="term" value="F:snoRNA binding"/>
    <property type="evidence" value="ECO:0007669"/>
    <property type="project" value="InterPro"/>
</dbReference>
<keyword evidence="12" id="KW-1185">Reference proteome</keyword>
<dbReference type="PANTHER" id="PTHR10894:SF1">
    <property type="entry name" value="NUCLEOLAR PROTEIN 58"/>
    <property type="match status" value="1"/>
</dbReference>
<keyword evidence="6" id="KW-0539">Nucleus</keyword>
<accession>A0A9P6H4W1</accession>
<evidence type="ECO:0000256" key="2">
    <source>
        <dbReference type="ARBA" id="ARBA00009211"/>
    </source>
</evidence>
<evidence type="ECO:0000256" key="8">
    <source>
        <dbReference type="ARBA" id="ARBA00024837"/>
    </source>
</evidence>
<evidence type="ECO:0000256" key="7">
    <source>
        <dbReference type="ARBA" id="ARBA00023274"/>
    </source>
</evidence>
<feature type="compositionally biased region" description="Basic and acidic residues" evidence="9">
    <location>
        <begin position="422"/>
        <end position="437"/>
    </location>
</feature>
<dbReference type="Proteomes" id="UP000736335">
    <property type="component" value="Unassembled WGS sequence"/>
</dbReference>
<dbReference type="InterPro" id="IPR036070">
    <property type="entry name" value="Nop_dom_sf"/>
</dbReference>
<dbReference type="FunFam" id="1.10.287.4070:FF:000001">
    <property type="entry name" value="Probable Nucleolar protein 58"/>
    <property type="match status" value="1"/>
</dbReference>
<feature type="compositionally biased region" description="Basic residues" evidence="9">
    <location>
        <begin position="559"/>
        <end position="568"/>
    </location>
</feature>
<dbReference type="Pfam" id="PF01798">
    <property type="entry name" value="Nop"/>
    <property type="match status" value="1"/>
</dbReference>
<evidence type="ECO:0000256" key="5">
    <source>
        <dbReference type="ARBA" id="ARBA00022552"/>
    </source>
</evidence>
<dbReference type="Gene3D" id="1.10.246.90">
    <property type="entry name" value="Nop domain"/>
    <property type="match status" value="1"/>
</dbReference>
<evidence type="ECO:0000313" key="11">
    <source>
        <dbReference type="EMBL" id="KAF9779563.1"/>
    </source>
</evidence>
<dbReference type="Gene3D" id="1.10.287.4070">
    <property type="match status" value="1"/>
</dbReference>
<comment type="subcellular location">
    <subcellularLocation>
        <location evidence="1">Nucleus</location>
        <location evidence="1">Nucleolus</location>
    </subcellularLocation>
</comment>
<feature type="region of interest" description="Disordered" evidence="9">
    <location>
        <begin position="466"/>
        <end position="568"/>
    </location>
</feature>
<gene>
    <name evidence="11" type="ORF">BJ322DRAFT_1088167</name>
</gene>
<dbReference type="GO" id="GO:0032040">
    <property type="term" value="C:small-subunit processome"/>
    <property type="evidence" value="ECO:0007669"/>
    <property type="project" value="InterPro"/>
</dbReference>
<dbReference type="OrthoDB" id="6780543at2759"/>
<protein>
    <recommendedName>
        <fullName evidence="3">Nucleolar protein 58</fullName>
    </recommendedName>
</protein>
<dbReference type="GO" id="GO:0031428">
    <property type="term" value="C:box C/D methylation guide snoRNP complex"/>
    <property type="evidence" value="ECO:0007669"/>
    <property type="project" value="InterPro"/>
</dbReference>
<evidence type="ECO:0000256" key="9">
    <source>
        <dbReference type="SAM" id="MobiDB-lite"/>
    </source>
</evidence>
<dbReference type="AlphaFoldDB" id="A0A9P6H4W1"/>
<dbReference type="PROSITE" id="PS51358">
    <property type="entry name" value="NOP"/>
    <property type="match status" value="1"/>
</dbReference>
<dbReference type="GO" id="GO:0006364">
    <property type="term" value="P:rRNA processing"/>
    <property type="evidence" value="ECO:0007669"/>
    <property type="project" value="UniProtKB-KW"/>
</dbReference>
<dbReference type="FunFam" id="1.10.246.90:FF:000003">
    <property type="entry name" value="Nucleolar protein 58"/>
    <property type="match status" value="1"/>
</dbReference>
<reference evidence="11" key="1">
    <citation type="journal article" date="2020" name="Nat. Commun.">
        <title>Large-scale genome sequencing of mycorrhizal fungi provides insights into the early evolution of symbiotic traits.</title>
        <authorList>
            <person name="Miyauchi S."/>
            <person name="Kiss E."/>
            <person name="Kuo A."/>
            <person name="Drula E."/>
            <person name="Kohler A."/>
            <person name="Sanchez-Garcia M."/>
            <person name="Morin E."/>
            <person name="Andreopoulos B."/>
            <person name="Barry K.W."/>
            <person name="Bonito G."/>
            <person name="Buee M."/>
            <person name="Carver A."/>
            <person name="Chen C."/>
            <person name="Cichocki N."/>
            <person name="Clum A."/>
            <person name="Culley D."/>
            <person name="Crous P.W."/>
            <person name="Fauchery L."/>
            <person name="Girlanda M."/>
            <person name="Hayes R.D."/>
            <person name="Keri Z."/>
            <person name="LaButti K."/>
            <person name="Lipzen A."/>
            <person name="Lombard V."/>
            <person name="Magnuson J."/>
            <person name="Maillard F."/>
            <person name="Murat C."/>
            <person name="Nolan M."/>
            <person name="Ohm R.A."/>
            <person name="Pangilinan J."/>
            <person name="Pereira M.F."/>
            <person name="Perotto S."/>
            <person name="Peter M."/>
            <person name="Pfister S."/>
            <person name="Riley R."/>
            <person name="Sitrit Y."/>
            <person name="Stielow J.B."/>
            <person name="Szollosi G."/>
            <person name="Zifcakova L."/>
            <person name="Stursova M."/>
            <person name="Spatafora J.W."/>
            <person name="Tedersoo L."/>
            <person name="Vaario L.M."/>
            <person name="Yamada A."/>
            <person name="Yan M."/>
            <person name="Wang P."/>
            <person name="Xu J."/>
            <person name="Bruns T."/>
            <person name="Baldrian P."/>
            <person name="Vilgalys R."/>
            <person name="Dunand C."/>
            <person name="Henrissat B."/>
            <person name="Grigoriev I.V."/>
            <person name="Hibbett D."/>
            <person name="Nagy L.G."/>
            <person name="Martin F.M."/>
        </authorList>
    </citation>
    <scope>NUCLEOTIDE SEQUENCE</scope>
    <source>
        <strain evidence="11">UH-Tt-Lm1</strain>
    </source>
</reference>
<proteinExistence type="inferred from homology"/>
<evidence type="ECO:0000256" key="3">
    <source>
        <dbReference type="ARBA" id="ARBA00020379"/>
    </source>
</evidence>
<feature type="compositionally biased region" description="Basic and acidic residues" evidence="9">
    <location>
        <begin position="466"/>
        <end position="479"/>
    </location>
</feature>
<dbReference type="EMBL" id="WIUZ02000019">
    <property type="protein sequence ID" value="KAF9779563.1"/>
    <property type="molecule type" value="Genomic_DNA"/>
</dbReference>
<feature type="domain" description="Nop" evidence="10">
    <location>
        <begin position="289"/>
        <end position="413"/>
    </location>
</feature>
<feature type="region of interest" description="Disordered" evidence="9">
    <location>
        <begin position="413"/>
        <end position="439"/>
    </location>
</feature>
<organism evidence="11 12">
    <name type="scientific">Thelephora terrestris</name>
    <dbReference type="NCBI Taxonomy" id="56493"/>
    <lineage>
        <taxon>Eukaryota</taxon>
        <taxon>Fungi</taxon>
        <taxon>Dikarya</taxon>
        <taxon>Basidiomycota</taxon>
        <taxon>Agaricomycotina</taxon>
        <taxon>Agaricomycetes</taxon>
        <taxon>Thelephorales</taxon>
        <taxon>Thelephoraceae</taxon>
        <taxon>Thelephora</taxon>
    </lineage>
</organism>
<dbReference type="SUPFAM" id="SSF89124">
    <property type="entry name" value="Nop domain"/>
    <property type="match status" value="1"/>
</dbReference>
<evidence type="ECO:0000259" key="10">
    <source>
        <dbReference type="PROSITE" id="PS51358"/>
    </source>
</evidence>
<evidence type="ECO:0000256" key="6">
    <source>
        <dbReference type="ARBA" id="ARBA00023242"/>
    </source>
</evidence>
<keyword evidence="7" id="KW-0687">Ribonucleoprotein</keyword>
<comment type="function">
    <text evidence="8">Required for pre-18S rRNA processing. May bind microtubules.</text>
</comment>
<dbReference type="PANTHER" id="PTHR10894">
    <property type="entry name" value="NUCLEOLAR PROTEIN 5 NUCLEOLAR PROTEIN NOP5 NOP58"/>
    <property type="match status" value="1"/>
</dbReference>
<reference evidence="11" key="2">
    <citation type="submission" date="2020-11" db="EMBL/GenBank/DDBJ databases">
        <authorList>
            <consortium name="DOE Joint Genome Institute"/>
            <person name="Kuo A."/>
            <person name="Miyauchi S."/>
            <person name="Kiss E."/>
            <person name="Drula E."/>
            <person name="Kohler A."/>
            <person name="Sanchez-Garcia M."/>
            <person name="Andreopoulos B."/>
            <person name="Barry K.W."/>
            <person name="Bonito G."/>
            <person name="Buee M."/>
            <person name="Carver A."/>
            <person name="Chen C."/>
            <person name="Cichocki N."/>
            <person name="Clum A."/>
            <person name="Culley D."/>
            <person name="Crous P.W."/>
            <person name="Fauchery L."/>
            <person name="Girlanda M."/>
            <person name="Hayes R."/>
            <person name="Keri Z."/>
            <person name="Labutti K."/>
            <person name="Lipzen A."/>
            <person name="Lombard V."/>
            <person name="Magnuson J."/>
            <person name="Maillard F."/>
            <person name="Morin E."/>
            <person name="Murat C."/>
            <person name="Nolan M."/>
            <person name="Ohm R."/>
            <person name="Pangilinan J."/>
            <person name="Pereira M."/>
            <person name="Perotto S."/>
            <person name="Peter M."/>
            <person name="Riley R."/>
            <person name="Sitrit Y."/>
            <person name="Stielow B."/>
            <person name="Szollosi G."/>
            <person name="Zifcakova L."/>
            <person name="Stursova M."/>
            <person name="Spatafora J.W."/>
            <person name="Tedersoo L."/>
            <person name="Vaario L.-M."/>
            <person name="Yamada A."/>
            <person name="Yan M."/>
            <person name="Wang P."/>
            <person name="Xu J."/>
            <person name="Bruns T."/>
            <person name="Baldrian P."/>
            <person name="Vilgalys R."/>
            <person name="Henrissat B."/>
            <person name="Grigoriev I.V."/>
            <person name="Hibbett D."/>
            <person name="Nagy L.G."/>
            <person name="Martin F.M."/>
        </authorList>
    </citation>
    <scope>NUCLEOTIDE SEQUENCE</scope>
    <source>
        <strain evidence="11">UH-Tt-Lm1</strain>
    </source>
</reference>
<comment type="similarity">
    <text evidence="2">Belongs to the NOP5/NOP56 family.</text>
</comment>
<dbReference type="InterPro" id="IPR002687">
    <property type="entry name" value="Nop_dom"/>
</dbReference>
<dbReference type="Pfam" id="PF08156">
    <property type="entry name" value="NOP5NT"/>
    <property type="match status" value="1"/>
</dbReference>
<dbReference type="InterPro" id="IPR042239">
    <property type="entry name" value="Nop_C"/>
</dbReference>
<sequence>MLVLYETALGFCLFKLTDTAKLESADLWEEFESPEKANKLLKLRALHRFTTTATAVEEITAIQEGKIGKGLKKFLSEEILEKGKGKQSLLVADNKLAHSIHKKLKISVQSVSNPESLGNNDLFRGIREQLASLLDGLDPKDLATMSLGLSHSLSRYKLKFSPDKVDTMVIQAIALLDDLDKEINIYSMRVKEWYGWHFPELAKIIVDNLAYAKVIKTMGFRTNAATTDFASILPEDLEATVKAAAEISMGTEISDSDINHIHSLCDQVISITAYRTQLADYLRNRMTAIAPNLTALVGDLVGARLISHAGSLLSLAKHPASTVQILGAEKALFRALKTKHDTPKYGLIYHASLIGQAPPKLKGKMARMVATKAALSIRVDALTDVEDKSEPTAPTIGLENRAKLEHRLRKLEEQLDQSGVRKFNDKPKNQKKYEPQGDLKVYNTAADLVSTQRDPVDVAMDVVEEVKEDKRKEKESKEERKKRKAEKKAMKEAKDEGGSKADEEEDAMDVDGEREKVKRKKRDEGAEKADKKAEKEAKKKAKKEAEAAESTAETITTTTKKKRRKSEV</sequence>
<dbReference type="InterPro" id="IPR045056">
    <property type="entry name" value="Nop56/Nop58"/>
</dbReference>
<name>A0A9P6H4W1_9AGAM</name>
<evidence type="ECO:0000256" key="1">
    <source>
        <dbReference type="ARBA" id="ARBA00004604"/>
    </source>
</evidence>
<feature type="compositionally biased region" description="Basic and acidic residues" evidence="9">
    <location>
        <begin position="487"/>
        <end position="501"/>
    </location>
</feature>
<comment type="caution">
    <text evidence="11">The sequence shown here is derived from an EMBL/GenBank/DDBJ whole genome shotgun (WGS) entry which is preliminary data.</text>
</comment>
<feature type="compositionally biased region" description="Low complexity" evidence="9">
    <location>
        <begin position="548"/>
        <end position="558"/>
    </location>
</feature>
<evidence type="ECO:0000256" key="4">
    <source>
        <dbReference type="ARBA" id="ARBA00022517"/>
    </source>
</evidence>
<keyword evidence="4" id="KW-0690">Ribosome biogenesis</keyword>
<keyword evidence="5" id="KW-0698">rRNA processing</keyword>